<name>A0A0P6XNA7_9CHLR</name>
<dbReference type="EMBL" id="LGCK01000014">
    <property type="protein sequence ID" value="KPL70439.1"/>
    <property type="molecule type" value="Genomic_DNA"/>
</dbReference>
<gene>
    <name evidence="1" type="ORF">ADM99_14960</name>
</gene>
<accession>A0A0P6XNA7</accession>
<evidence type="ECO:0008006" key="3">
    <source>
        <dbReference type="Google" id="ProtNLM"/>
    </source>
</evidence>
<evidence type="ECO:0000313" key="2">
    <source>
        <dbReference type="Proteomes" id="UP000050430"/>
    </source>
</evidence>
<sequence>MNSLATPTRNQIQLVVAPHAGRDMMLALASRLAPGHVVRVLDGGNQFNAYTVSREIRRHTAALNQAMNNIRLSRGFTCYQMVVLLADTPTIPDRPVLVLDLLSTFYDESVPLAESHRLLENAIVHLRRLSRTAPVMVSARTPSALCPDRLVLLDLLRAASTRVMTAEAPRLQPIPGLI</sequence>
<proteinExistence type="predicted"/>
<comment type="caution">
    <text evidence="1">The sequence shown here is derived from an EMBL/GenBank/DDBJ whole genome shotgun (WGS) entry which is preliminary data.</text>
</comment>
<keyword evidence="2" id="KW-1185">Reference proteome</keyword>
<organism evidence="1 2">
    <name type="scientific">Leptolinea tardivitalis</name>
    <dbReference type="NCBI Taxonomy" id="229920"/>
    <lineage>
        <taxon>Bacteria</taxon>
        <taxon>Bacillati</taxon>
        <taxon>Chloroflexota</taxon>
        <taxon>Anaerolineae</taxon>
        <taxon>Anaerolineales</taxon>
        <taxon>Anaerolineaceae</taxon>
        <taxon>Leptolinea</taxon>
    </lineage>
</organism>
<dbReference type="Proteomes" id="UP000050430">
    <property type="component" value="Unassembled WGS sequence"/>
</dbReference>
<dbReference type="AlphaFoldDB" id="A0A0P6XNA7"/>
<protein>
    <recommendedName>
        <fullName evidence="3">DNA recombination and repair protein Rad51-like C-terminal domain-containing protein</fullName>
    </recommendedName>
</protein>
<dbReference type="RefSeq" id="WP_062422327.1">
    <property type="nucleotide sequence ID" value="NZ_BBYA01000010.1"/>
</dbReference>
<reference evidence="1 2" key="1">
    <citation type="submission" date="2015-07" db="EMBL/GenBank/DDBJ databases">
        <title>Genome sequence of Leptolinea tardivitalis DSM 16556.</title>
        <authorList>
            <person name="Hemp J."/>
            <person name="Ward L.M."/>
            <person name="Pace L.A."/>
            <person name="Fischer W.W."/>
        </authorList>
    </citation>
    <scope>NUCLEOTIDE SEQUENCE [LARGE SCALE GENOMIC DNA]</scope>
    <source>
        <strain evidence="1 2">YMTK-2</strain>
    </source>
</reference>
<dbReference type="OrthoDB" id="166342at2"/>
<evidence type="ECO:0000313" key="1">
    <source>
        <dbReference type="EMBL" id="KPL70439.1"/>
    </source>
</evidence>